<sequence>MLSAMKFLASLLTVLVASTLSMSNVRAAEADWQTDYKAALAQAAKEKKSVLLDFTGSDWCGWCIKLDKETFSESRFKNFAKNNLVLVEVDFPQKKTQSAELKEQNEALSKQYGVEGFPTLVLLNSEGKEIARNVGYLPGGPDGFMKWVKAAEKN</sequence>
<evidence type="ECO:0000259" key="3">
    <source>
        <dbReference type="PROSITE" id="PS51352"/>
    </source>
</evidence>
<dbReference type="AlphaFoldDB" id="A0A146GBF5"/>
<dbReference type="InterPro" id="IPR036249">
    <property type="entry name" value="Thioredoxin-like_sf"/>
</dbReference>
<keyword evidence="5" id="KW-1185">Reference proteome</keyword>
<dbReference type="SUPFAM" id="SSF52833">
    <property type="entry name" value="Thioredoxin-like"/>
    <property type="match status" value="1"/>
</dbReference>
<keyword evidence="1 2" id="KW-0732">Signal</keyword>
<feature type="domain" description="Thioredoxin" evidence="3">
    <location>
        <begin position="16"/>
        <end position="153"/>
    </location>
</feature>
<evidence type="ECO:0000313" key="4">
    <source>
        <dbReference type="EMBL" id="GAT34553.1"/>
    </source>
</evidence>
<dbReference type="InterPro" id="IPR013766">
    <property type="entry name" value="Thioredoxin_domain"/>
</dbReference>
<dbReference type="STRING" id="690879.TSACC_22978"/>
<dbReference type="Gene3D" id="3.40.30.10">
    <property type="entry name" value="Glutaredoxin"/>
    <property type="match status" value="1"/>
</dbReference>
<evidence type="ECO:0000256" key="2">
    <source>
        <dbReference type="SAM" id="SignalP"/>
    </source>
</evidence>
<protein>
    <submittedName>
        <fullName evidence="4">Thioredoxin-related protein</fullName>
    </submittedName>
</protein>
<dbReference type="PANTHER" id="PTHR15337:SF11">
    <property type="entry name" value="THIOREDOXIN DOMAIN-CONTAINING PROTEIN"/>
    <property type="match status" value="1"/>
</dbReference>
<gene>
    <name evidence="4" type="ORF">TSACC_22978</name>
</gene>
<dbReference type="InterPro" id="IPR012336">
    <property type="entry name" value="Thioredoxin-like_fold"/>
</dbReference>
<dbReference type="PROSITE" id="PS51352">
    <property type="entry name" value="THIOREDOXIN_2"/>
    <property type="match status" value="1"/>
</dbReference>
<proteinExistence type="predicted"/>
<feature type="signal peptide" evidence="2">
    <location>
        <begin position="1"/>
        <end position="27"/>
    </location>
</feature>
<dbReference type="EMBL" id="BDCO01000002">
    <property type="protein sequence ID" value="GAT34553.1"/>
    <property type="molecule type" value="Genomic_DNA"/>
</dbReference>
<dbReference type="Proteomes" id="UP000076023">
    <property type="component" value="Unassembled WGS sequence"/>
</dbReference>
<feature type="chain" id="PRO_5007524704" evidence="2">
    <location>
        <begin position="28"/>
        <end position="154"/>
    </location>
</feature>
<accession>A0A146GBF5</accession>
<evidence type="ECO:0000256" key="1">
    <source>
        <dbReference type="ARBA" id="ARBA00022729"/>
    </source>
</evidence>
<dbReference type="PANTHER" id="PTHR15337">
    <property type="entry name" value="ANTERIOR GRADIENT PROTEIN-RELATED"/>
    <property type="match status" value="1"/>
</dbReference>
<organism evidence="4 5">
    <name type="scientific">Terrimicrobium sacchariphilum</name>
    <dbReference type="NCBI Taxonomy" id="690879"/>
    <lineage>
        <taxon>Bacteria</taxon>
        <taxon>Pseudomonadati</taxon>
        <taxon>Verrucomicrobiota</taxon>
        <taxon>Terrimicrobiia</taxon>
        <taxon>Terrimicrobiales</taxon>
        <taxon>Terrimicrobiaceae</taxon>
        <taxon>Terrimicrobium</taxon>
    </lineage>
</organism>
<name>A0A146GBF5_TERSA</name>
<dbReference type="OrthoDB" id="9811036at2"/>
<dbReference type="InParanoid" id="A0A146GBF5"/>
<reference evidence="5" key="1">
    <citation type="journal article" date="2017" name="Genome Announc.">
        <title>Draft Genome Sequence of Terrimicrobium sacchariphilum NM-5T, a Facultative Anaerobic Soil Bacterium of the Class Spartobacteria.</title>
        <authorList>
            <person name="Qiu Y.L."/>
            <person name="Tourlousse D.M."/>
            <person name="Matsuura N."/>
            <person name="Ohashi A."/>
            <person name="Sekiguchi Y."/>
        </authorList>
    </citation>
    <scope>NUCLEOTIDE SEQUENCE [LARGE SCALE GENOMIC DNA]</scope>
    <source>
        <strain evidence="5">NM-5</strain>
    </source>
</reference>
<dbReference type="Pfam" id="PF13098">
    <property type="entry name" value="Thioredoxin_2"/>
    <property type="match status" value="1"/>
</dbReference>
<evidence type="ECO:0000313" key="5">
    <source>
        <dbReference type="Proteomes" id="UP000076023"/>
    </source>
</evidence>
<comment type="caution">
    <text evidence="4">The sequence shown here is derived from an EMBL/GenBank/DDBJ whole genome shotgun (WGS) entry which is preliminary data.</text>
</comment>
<dbReference type="InterPro" id="IPR051099">
    <property type="entry name" value="AGR/TXD"/>
</dbReference>